<dbReference type="GO" id="GO:0051607">
    <property type="term" value="P:defense response to virus"/>
    <property type="evidence" value="ECO:0007669"/>
    <property type="project" value="UniProtKB-KW"/>
</dbReference>
<sequence>MTGILEEARARIAVDDEVLAAARDRRDLIRRIVEEEFRTLRTFGSGSLAHGTQNSPLADADLGVVLDRRAYPELGPDGDGPEGIVEEVRKRLRERLKEDYPEARFYVGGRRAIKVTFNDPVGPDADDFTADVIVALTREDGGLWIPDLKKNTWEASHPEEHTRLVRGRNKATKSTFARVIRLAKHANKRHGKTVCSFNLTALGLECLKEKASMQDGLAVLFRHGADSLKDGLTEDPAGVSGAIGVNTSRRKDAAARLEKLAGLAEEAVQLEADGQDAQAQKAWSQLLPDAVDRPDDEDLKAEYAKGLGKSNGRVRQGVSGMVVSDRLGSAVSSGRSYGGERPADR</sequence>
<keyword evidence="1" id="KW-0051">Antiviral defense</keyword>
<accession>A0A6G8QDR3</accession>
<dbReference type="SUPFAM" id="SSF81301">
    <property type="entry name" value="Nucleotidyltransferase"/>
    <property type="match status" value="1"/>
</dbReference>
<dbReference type="Pfam" id="PF18144">
    <property type="entry name" value="SMODS"/>
    <property type="match status" value="1"/>
</dbReference>
<organism evidence="3 4">
    <name type="scientific">Rubrobacter tropicus</name>
    <dbReference type="NCBI Taxonomy" id="2653851"/>
    <lineage>
        <taxon>Bacteria</taxon>
        <taxon>Bacillati</taxon>
        <taxon>Actinomycetota</taxon>
        <taxon>Rubrobacteria</taxon>
        <taxon>Rubrobacterales</taxon>
        <taxon>Rubrobacteraceae</taxon>
        <taxon>Rubrobacter</taxon>
    </lineage>
</organism>
<dbReference type="Proteomes" id="UP000501452">
    <property type="component" value="Chromosome"/>
</dbReference>
<dbReference type="KEGG" id="rub:GBA63_19755"/>
<reference evidence="3 4" key="1">
    <citation type="submission" date="2019-10" db="EMBL/GenBank/DDBJ databases">
        <title>Rubrobacter sp nov SCSIO 52090 isolated from a deep-sea sediment in the South China Sea.</title>
        <authorList>
            <person name="Chen R.W."/>
        </authorList>
    </citation>
    <scope>NUCLEOTIDE SEQUENCE [LARGE SCALE GENOMIC DNA]</scope>
    <source>
        <strain evidence="3 4">SCSIO 52909</strain>
    </source>
</reference>
<protein>
    <submittedName>
        <fullName evidence="3">Nucleotidyltransferase</fullName>
    </submittedName>
</protein>
<feature type="region of interest" description="Disordered" evidence="2">
    <location>
        <begin position="306"/>
        <end position="345"/>
    </location>
</feature>
<evidence type="ECO:0000256" key="2">
    <source>
        <dbReference type="SAM" id="MobiDB-lite"/>
    </source>
</evidence>
<evidence type="ECO:0000313" key="3">
    <source>
        <dbReference type="EMBL" id="QIN84636.1"/>
    </source>
</evidence>
<evidence type="ECO:0000256" key="1">
    <source>
        <dbReference type="ARBA" id="ARBA00023118"/>
    </source>
</evidence>
<keyword evidence="3" id="KW-0808">Transferase</keyword>
<dbReference type="InterPro" id="IPR043519">
    <property type="entry name" value="NT_sf"/>
</dbReference>
<keyword evidence="4" id="KW-1185">Reference proteome</keyword>
<dbReference type="InterPro" id="IPR006116">
    <property type="entry name" value="NT_2-5OAS_ClassI-CCAase"/>
</dbReference>
<proteinExistence type="predicted"/>
<dbReference type="EMBL" id="CP045119">
    <property type="protein sequence ID" value="QIN84636.1"/>
    <property type="molecule type" value="Genomic_DNA"/>
</dbReference>
<gene>
    <name evidence="3" type="ORF">GBA63_19755</name>
</gene>
<dbReference type="GO" id="GO:0016779">
    <property type="term" value="F:nucleotidyltransferase activity"/>
    <property type="evidence" value="ECO:0007669"/>
    <property type="project" value="InterPro"/>
</dbReference>
<evidence type="ECO:0000313" key="4">
    <source>
        <dbReference type="Proteomes" id="UP000501452"/>
    </source>
</evidence>
<dbReference type="RefSeq" id="WP_166179019.1">
    <property type="nucleotide sequence ID" value="NZ_CP045119.1"/>
</dbReference>
<dbReference type="CDD" id="cd05400">
    <property type="entry name" value="NT_2-5OAS_ClassI-CCAase"/>
    <property type="match status" value="1"/>
</dbReference>
<name>A0A6G8QDR3_9ACTN</name>
<dbReference type="AlphaFoldDB" id="A0A6G8QDR3"/>